<feature type="non-terminal residue" evidence="1">
    <location>
        <position position="1"/>
    </location>
</feature>
<keyword evidence="2" id="KW-1185">Reference proteome</keyword>
<sequence>QQIFFIVSFLEVKLKINYRYVSPPIGKTGMGKSFTGTVFGARDVKIGNSAHSVTKEIAIYDIGNGNFYVDTPGFDDSDEKKSDDETARLIFRALLDKGIYHITTILWFVTTDIRATASFKKESRFIESLAQDHDGNVWDNTIIVTKGEKIENGPREAAKEVAKNEYMRKKKCNQLPDNQTDLLVKSSDFAIQLFENLPPTSIYLDKDMSFTSDKLNKHNIFKESEPDRILAKYKVLMSEHLKYPIKINFKKVKCLKCPEETDPRLAIPECHLEAESFHPDTTEIHLYKTIREHLNNLEEYHSGYIQNYHPDSHMFVHTGVPNDSKIDDKPFECFVRGVTFGAINPMIPGYWDCCGKELNSSGCRQVYSCCKNDNDGCCKKYGCCGRDLHSSGCQKRYRCCDGSETSEGCQYIYDVCKHKAGEQPCCTVCKNCNQTLDKKGCKMRCRNCKEPQTNKGCVKAEHNFSAS</sequence>
<evidence type="ECO:0000313" key="1">
    <source>
        <dbReference type="EMBL" id="CAG8843064.1"/>
    </source>
</evidence>
<dbReference type="Proteomes" id="UP000789901">
    <property type="component" value="Unassembled WGS sequence"/>
</dbReference>
<gene>
    <name evidence="1" type="ORF">GMARGA_LOCUS36336</name>
</gene>
<protein>
    <submittedName>
        <fullName evidence="1">27989_t:CDS:1</fullName>
    </submittedName>
</protein>
<comment type="caution">
    <text evidence="1">The sequence shown here is derived from an EMBL/GenBank/DDBJ whole genome shotgun (WGS) entry which is preliminary data.</text>
</comment>
<reference evidence="1 2" key="1">
    <citation type="submission" date="2021-06" db="EMBL/GenBank/DDBJ databases">
        <authorList>
            <person name="Kallberg Y."/>
            <person name="Tangrot J."/>
            <person name="Rosling A."/>
        </authorList>
    </citation>
    <scope>NUCLEOTIDE SEQUENCE [LARGE SCALE GENOMIC DNA]</scope>
    <source>
        <strain evidence="1 2">120-4 pot B 10/14</strain>
    </source>
</reference>
<accession>A0ABN7WY77</accession>
<dbReference type="Gene3D" id="3.40.50.300">
    <property type="entry name" value="P-loop containing nucleotide triphosphate hydrolases"/>
    <property type="match status" value="1"/>
</dbReference>
<dbReference type="EMBL" id="CAJVQB010071156">
    <property type="protein sequence ID" value="CAG8843064.1"/>
    <property type="molecule type" value="Genomic_DNA"/>
</dbReference>
<dbReference type="InterPro" id="IPR027417">
    <property type="entry name" value="P-loop_NTPase"/>
</dbReference>
<dbReference type="SUPFAM" id="SSF52540">
    <property type="entry name" value="P-loop containing nucleoside triphosphate hydrolases"/>
    <property type="match status" value="1"/>
</dbReference>
<name>A0ABN7WY77_GIGMA</name>
<evidence type="ECO:0000313" key="2">
    <source>
        <dbReference type="Proteomes" id="UP000789901"/>
    </source>
</evidence>
<organism evidence="1 2">
    <name type="scientific">Gigaspora margarita</name>
    <dbReference type="NCBI Taxonomy" id="4874"/>
    <lineage>
        <taxon>Eukaryota</taxon>
        <taxon>Fungi</taxon>
        <taxon>Fungi incertae sedis</taxon>
        <taxon>Mucoromycota</taxon>
        <taxon>Glomeromycotina</taxon>
        <taxon>Glomeromycetes</taxon>
        <taxon>Diversisporales</taxon>
        <taxon>Gigasporaceae</taxon>
        <taxon>Gigaspora</taxon>
    </lineage>
</organism>
<proteinExistence type="predicted"/>